<keyword evidence="1" id="KW-0802">TPR repeat</keyword>
<reference evidence="3" key="1">
    <citation type="journal article" date="2023" name="Comput. Struct. Biotechnol. J.">
        <title>Discovery of a novel marine Bacteroidetes with a rich repertoire of carbohydrate-active enzymes.</title>
        <authorList>
            <person name="Chen B."/>
            <person name="Liu G."/>
            <person name="Chen Q."/>
            <person name="Wang H."/>
            <person name="Liu L."/>
            <person name="Tang K."/>
        </authorList>
    </citation>
    <scope>NUCLEOTIDE SEQUENCE</scope>
    <source>
        <strain evidence="3">TK19036</strain>
    </source>
</reference>
<name>A0AA49JK32_9BACT</name>
<dbReference type="InterPro" id="IPR011990">
    <property type="entry name" value="TPR-like_helical_dom_sf"/>
</dbReference>
<dbReference type="SUPFAM" id="SSF48452">
    <property type="entry name" value="TPR-like"/>
    <property type="match status" value="1"/>
</dbReference>
<feature type="repeat" description="TPR" evidence="1">
    <location>
        <begin position="138"/>
        <end position="171"/>
    </location>
</feature>
<evidence type="ECO:0000313" key="3">
    <source>
        <dbReference type="EMBL" id="WKN40095.1"/>
    </source>
</evidence>
<keyword evidence="2" id="KW-1133">Transmembrane helix</keyword>
<reference evidence="3" key="2">
    <citation type="journal article" date="2024" name="Antonie Van Leeuwenhoek">
        <title>Roseihalotalea indica gen. nov., sp. nov., a halophilic Bacteroidetes from mesopelagic Southwest Indian Ocean with higher carbohydrate metabolic potential.</title>
        <authorList>
            <person name="Chen B."/>
            <person name="Zhang M."/>
            <person name="Lin D."/>
            <person name="Ye J."/>
            <person name="Tang K."/>
        </authorList>
    </citation>
    <scope>NUCLEOTIDE SEQUENCE</scope>
    <source>
        <strain evidence="3">TK19036</strain>
    </source>
</reference>
<evidence type="ECO:0000256" key="1">
    <source>
        <dbReference type="PROSITE-ProRule" id="PRU00339"/>
    </source>
</evidence>
<dbReference type="AlphaFoldDB" id="A0AA49JK32"/>
<evidence type="ECO:0000256" key="2">
    <source>
        <dbReference type="SAM" id="Phobius"/>
    </source>
</evidence>
<protein>
    <recommendedName>
        <fullName evidence="4">Tetratricopeptide repeat protein</fullName>
    </recommendedName>
</protein>
<sequence length="252" mass="28842">MDELTFERIEGYLQGTLTPAEREQFEADMREDETLREEVTLQRQLISSIETESVRQLLENIHQENFSEEQGKEEEEETPVVPMQPRRRLPYMAVAASVALLILAGWWFFMQQSSSPESLYAAYFTPAAGLPTTLGYSENTDFAEGMVSYKMEEYAEAVQWWQPLLQADPTNDTLNYYLGVASLANEQAPEAIDYLSRVTETGSSTYNADAQWYLALAYLQNNEVEPAKALLTELSQREGAYREQSRELLEEL</sequence>
<keyword evidence="2" id="KW-0812">Transmembrane</keyword>
<proteinExistence type="predicted"/>
<accession>A0AA49JK32</accession>
<feature type="transmembrane region" description="Helical" evidence="2">
    <location>
        <begin position="89"/>
        <end position="109"/>
    </location>
</feature>
<keyword evidence="2" id="KW-0472">Membrane</keyword>
<gene>
    <name evidence="3" type="ORF">K4G66_15480</name>
</gene>
<dbReference type="InterPro" id="IPR019734">
    <property type="entry name" value="TPR_rpt"/>
</dbReference>
<evidence type="ECO:0008006" key="4">
    <source>
        <dbReference type="Google" id="ProtNLM"/>
    </source>
</evidence>
<dbReference type="EMBL" id="CP120682">
    <property type="protein sequence ID" value="WKN40095.1"/>
    <property type="molecule type" value="Genomic_DNA"/>
</dbReference>
<dbReference type="Gene3D" id="1.25.40.10">
    <property type="entry name" value="Tetratricopeptide repeat domain"/>
    <property type="match status" value="1"/>
</dbReference>
<dbReference type="PROSITE" id="PS50005">
    <property type="entry name" value="TPR"/>
    <property type="match status" value="1"/>
</dbReference>
<organism evidence="3">
    <name type="scientific">Roseihalotalea indica</name>
    <dbReference type="NCBI Taxonomy" id="2867963"/>
    <lineage>
        <taxon>Bacteria</taxon>
        <taxon>Pseudomonadati</taxon>
        <taxon>Bacteroidota</taxon>
        <taxon>Cytophagia</taxon>
        <taxon>Cytophagales</taxon>
        <taxon>Catalimonadaceae</taxon>
        <taxon>Roseihalotalea</taxon>
    </lineage>
</organism>